<feature type="domain" description="ABC transmembrane type-1" evidence="8">
    <location>
        <begin position="95"/>
        <end position="306"/>
    </location>
</feature>
<keyword evidence="5 7" id="KW-1133">Transmembrane helix</keyword>
<dbReference type="Pfam" id="PF19300">
    <property type="entry name" value="BPD_transp_1_N"/>
    <property type="match status" value="1"/>
</dbReference>
<keyword evidence="3" id="KW-1003">Cell membrane</keyword>
<dbReference type="InterPro" id="IPR035906">
    <property type="entry name" value="MetI-like_sf"/>
</dbReference>
<organism evidence="9 10">
    <name type="scientific">Terrimicrobium sacchariphilum</name>
    <dbReference type="NCBI Taxonomy" id="690879"/>
    <lineage>
        <taxon>Bacteria</taxon>
        <taxon>Pseudomonadati</taxon>
        <taxon>Verrucomicrobiota</taxon>
        <taxon>Terrimicrobiia</taxon>
        <taxon>Terrimicrobiales</taxon>
        <taxon>Terrimicrobiaceae</taxon>
        <taxon>Terrimicrobium</taxon>
    </lineage>
</organism>
<reference evidence="10" key="1">
    <citation type="journal article" date="2017" name="Genome Announc.">
        <title>Draft Genome Sequence of Terrimicrobium sacchariphilum NM-5T, a Facultative Anaerobic Soil Bacterium of the Class Spartobacteria.</title>
        <authorList>
            <person name="Qiu Y.L."/>
            <person name="Tourlousse D.M."/>
            <person name="Matsuura N."/>
            <person name="Ohashi A."/>
            <person name="Sekiguchi Y."/>
        </authorList>
    </citation>
    <scope>NUCLEOTIDE SEQUENCE [LARGE SCALE GENOMIC DNA]</scope>
    <source>
        <strain evidence="10">NM-5</strain>
    </source>
</reference>
<feature type="transmembrane region" description="Helical" evidence="7">
    <location>
        <begin position="9"/>
        <end position="30"/>
    </location>
</feature>
<dbReference type="EMBL" id="BDCO01000002">
    <property type="protein sequence ID" value="GAT33659.1"/>
    <property type="molecule type" value="Genomic_DNA"/>
</dbReference>
<evidence type="ECO:0000256" key="4">
    <source>
        <dbReference type="ARBA" id="ARBA00022692"/>
    </source>
</evidence>
<dbReference type="Proteomes" id="UP000076023">
    <property type="component" value="Unassembled WGS sequence"/>
</dbReference>
<evidence type="ECO:0000313" key="9">
    <source>
        <dbReference type="EMBL" id="GAT33659.1"/>
    </source>
</evidence>
<feature type="transmembrane region" description="Helical" evidence="7">
    <location>
        <begin position="99"/>
        <end position="121"/>
    </location>
</feature>
<dbReference type="SUPFAM" id="SSF161098">
    <property type="entry name" value="MetI-like"/>
    <property type="match status" value="1"/>
</dbReference>
<evidence type="ECO:0000256" key="6">
    <source>
        <dbReference type="ARBA" id="ARBA00023136"/>
    </source>
</evidence>
<feature type="transmembrane region" description="Helical" evidence="7">
    <location>
        <begin position="289"/>
        <end position="313"/>
    </location>
</feature>
<dbReference type="InterPro" id="IPR045621">
    <property type="entry name" value="BPD_transp_1_N"/>
</dbReference>
<name>A0A146G7G9_TERSA</name>
<comment type="similarity">
    <text evidence="7">Belongs to the binding-protein-dependent transport system permease family.</text>
</comment>
<comment type="subcellular location">
    <subcellularLocation>
        <location evidence="1 7">Cell membrane</location>
        <topology evidence="1 7">Multi-pass membrane protein</topology>
    </subcellularLocation>
</comment>
<feature type="transmembrane region" description="Helical" evidence="7">
    <location>
        <begin position="245"/>
        <end position="269"/>
    </location>
</feature>
<dbReference type="PROSITE" id="PS50928">
    <property type="entry name" value="ABC_TM1"/>
    <property type="match status" value="1"/>
</dbReference>
<sequence>MLNFIIRRLAISVVLAFLISLISFFIITLTPGSPYPWGELNPKITPQVKEAFKKKFHLDRPLIEQYWLNMRDLFNGNLKSIKDDRPVLQKIGERLPATISLNVLAAVISLSFGLALGVYAAKHAGKTPDLLTSILAFIFIAMPGFWISYLIVIGLVRFTDVPILGTQSYGVIFPNAASMWLDRFWHIALPAVVLSIGGIAVQSRFIRASMIETLREDYIRTARAKGLEPDTVFFKHALRNSIRPLITGIGGLLPGLIGGSVIIETIFAYPGLGRLGYEAVLERDYPTLVAINFIVAALILIGNLISDVLYAVVDPRVRLE</sequence>
<gene>
    <name evidence="9" type="ORF">TSACC_22076</name>
</gene>
<dbReference type="GO" id="GO:0055085">
    <property type="term" value="P:transmembrane transport"/>
    <property type="evidence" value="ECO:0007669"/>
    <property type="project" value="InterPro"/>
</dbReference>
<dbReference type="Gene3D" id="1.10.3720.10">
    <property type="entry name" value="MetI-like"/>
    <property type="match status" value="1"/>
</dbReference>
<evidence type="ECO:0000256" key="5">
    <source>
        <dbReference type="ARBA" id="ARBA00022989"/>
    </source>
</evidence>
<dbReference type="STRING" id="690879.TSACC_22076"/>
<dbReference type="PANTHER" id="PTHR30465">
    <property type="entry name" value="INNER MEMBRANE ABC TRANSPORTER"/>
    <property type="match status" value="1"/>
</dbReference>
<dbReference type="OrthoDB" id="9773683at2"/>
<accession>A0A146G7G9</accession>
<evidence type="ECO:0000256" key="7">
    <source>
        <dbReference type="RuleBase" id="RU363032"/>
    </source>
</evidence>
<keyword evidence="4 7" id="KW-0812">Transmembrane</keyword>
<dbReference type="Pfam" id="PF00528">
    <property type="entry name" value="BPD_transp_1"/>
    <property type="match status" value="1"/>
</dbReference>
<evidence type="ECO:0000256" key="3">
    <source>
        <dbReference type="ARBA" id="ARBA00022475"/>
    </source>
</evidence>
<proteinExistence type="inferred from homology"/>
<keyword evidence="10" id="KW-1185">Reference proteome</keyword>
<dbReference type="CDD" id="cd06261">
    <property type="entry name" value="TM_PBP2"/>
    <property type="match status" value="1"/>
</dbReference>
<evidence type="ECO:0000313" key="10">
    <source>
        <dbReference type="Proteomes" id="UP000076023"/>
    </source>
</evidence>
<comment type="caution">
    <text evidence="9">The sequence shown here is derived from an EMBL/GenBank/DDBJ whole genome shotgun (WGS) entry which is preliminary data.</text>
</comment>
<evidence type="ECO:0000259" key="8">
    <source>
        <dbReference type="PROSITE" id="PS50928"/>
    </source>
</evidence>
<dbReference type="GO" id="GO:0005886">
    <property type="term" value="C:plasma membrane"/>
    <property type="evidence" value="ECO:0007669"/>
    <property type="project" value="UniProtKB-SubCell"/>
</dbReference>
<dbReference type="InParanoid" id="A0A146G7G9"/>
<dbReference type="PANTHER" id="PTHR30465:SF0">
    <property type="entry name" value="OLIGOPEPTIDE TRANSPORT SYSTEM PERMEASE PROTEIN APPB"/>
    <property type="match status" value="1"/>
</dbReference>
<evidence type="ECO:0000256" key="2">
    <source>
        <dbReference type="ARBA" id="ARBA00022448"/>
    </source>
</evidence>
<dbReference type="InterPro" id="IPR000515">
    <property type="entry name" value="MetI-like"/>
</dbReference>
<dbReference type="RefSeq" id="WP_075079366.1">
    <property type="nucleotide sequence ID" value="NZ_BDCO01000002.1"/>
</dbReference>
<dbReference type="AlphaFoldDB" id="A0A146G7G9"/>
<protein>
    <submittedName>
        <fullName evidence="9">Peptide/nickel transport system permease protein</fullName>
    </submittedName>
</protein>
<keyword evidence="6 7" id="KW-0472">Membrane</keyword>
<evidence type="ECO:0000256" key="1">
    <source>
        <dbReference type="ARBA" id="ARBA00004651"/>
    </source>
</evidence>
<feature type="transmembrane region" description="Helical" evidence="7">
    <location>
        <begin position="184"/>
        <end position="201"/>
    </location>
</feature>
<feature type="transmembrane region" description="Helical" evidence="7">
    <location>
        <begin position="133"/>
        <end position="156"/>
    </location>
</feature>
<keyword evidence="2 7" id="KW-0813">Transport</keyword>